<dbReference type="InterPro" id="IPR036291">
    <property type="entry name" value="NAD(P)-bd_dom_sf"/>
</dbReference>
<dbReference type="PROSITE" id="PS50846">
    <property type="entry name" value="HMA_2"/>
    <property type="match status" value="1"/>
</dbReference>
<dbReference type="InterPro" id="IPR006121">
    <property type="entry name" value="HMA_dom"/>
</dbReference>
<reference evidence="13" key="1">
    <citation type="submission" date="2024-07" db="EMBL/GenBank/DDBJ databases">
        <title>Two chromosome-level genome assemblies of Korean endemic species Abeliophyllum distichum and Forsythia ovata (Oleaceae).</title>
        <authorList>
            <person name="Jang H."/>
        </authorList>
    </citation>
    <scope>NUCLEOTIDE SEQUENCE [LARGE SCALE GENOMIC DNA]</scope>
</reference>
<keyword evidence="13" id="KW-1185">Reference proteome</keyword>
<keyword evidence="6" id="KW-0210">Decarboxylase</keyword>
<evidence type="ECO:0000259" key="11">
    <source>
        <dbReference type="PROSITE" id="PS50846"/>
    </source>
</evidence>
<dbReference type="Pfam" id="PF16363">
    <property type="entry name" value="GDP_Man_Dehyd"/>
    <property type="match status" value="1"/>
</dbReference>
<proteinExistence type="inferred from homology"/>
<dbReference type="SUPFAM" id="SSF55008">
    <property type="entry name" value="HMA, heavy metal-associated domain"/>
    <property type="match status" value="1"/>
</dbReference>
<comment type="caution">
    <text evidence="12">The sequence shown here is derived from an EMBL/GenBank/DDBJ whole genome shotgun (WGS) entry which is preliminary data.</text>
</comment>
<evidence type="ECO:0000256" key="7">
    <source>
        <dbReference type="ARBA" id="ARBA00023027"/>
    </source>
</evidence>
<evidence type="ECO:0000256" key="1">
    <source>
        <dbReference type="ARBA" id="ARBA00001911"/>
    </source>
</evidence>
<dbReference type="EMBL" id="JBFOLK010000002">
    <property type="protein sequence ID" value="KAL2533703.1"/>
    <property type="molecule type" value="Genomic_DNA"/>
</dbReference>
<dbReference type="Proteomes" id="UP001604336">
    <property type="component" value="Unassembled WGS sequence"/>
</dbReference>
<dbReference type="CDD" id="cd00371">
    <property type="entry name" value="HMA"/>
    <property type="match status" value="1"/>
</dbReference>
<comment type="pathway">
    <text evidence="3">Nucleotide-sugar biosynthesis; UDP-alpha-D-xylose biosynthesis; UDP-alpha-D-xylose from UDP-alpha-D-glucuronate: step 1/1.</text>
</comment>
<keyword evidence="8" id="KW-0456">Lyase</keyword>
<dbReference type="Gene3D" id="3.30.70.100">
    <property type="match status" value="1"/>
</dbReference>
<dbReference type="InterPro" id="IPR036163">
    <property type="entry name" value="HMA_dom_sf"/>
</dbReference>
<feature type="compositionally biased region" description="Basic and acidic residues" evidence="10">
    <location>
        <begin position="293"/>
        <end position="307"/>
    </location>
</feature>
<comment type="function">
    <text evidence="9">Catalyzes the NAD-dependent decarboxylation of UDP-glucuronic acid to UDP-xylose. Necessary for the biosynthesis of the core tetrasaccharide in glycosaminoglycan biosynthesis.</text>
</comment>
<dbReference type="InterPro" id="IPR044516">
    <property type="entry name" value="UXS-like"/>
</dbReference>
<evidence type="ECO:0000313" key="13">
    <source>
        <dbReference type="Proteomes" id="UP001604336"/>
    </source>
</evidence>
<gene>
    <name evidence="12" type="ORF">Adt_07054</name>
</gene>
<accession>A0ABD1VAU2</accession>
<dbReference type="GO" id="GO:0048040">
    <property type="term" value="F:UDP-glucuronate decarboxylase activity"/>
    <property type="evidence" value="ECO:0007669"/>
    <property type="project" value="UniProtKB-EC"/>
</dbReference>
<evidence type="ECO:0000313" key="12">
    <source>
        <dbReference type="EMBL" id="KAL2533703.1"/>
    </source>
</evidence>
<comment type="subcellular location">
    <subcellularLocation>
        <location evidence="2">Membrane</location>
        <topology evidence="2">Peripheral membrane protein</topology>
    </subcellularLocation>
</comment>
<evidence type="ECO:0000256" key="10">
    <source>
        <dbReference type="SAM" id="MobiDB-lite"/>
    </source>
</evidence>
<evidence type="ECO:0000256" key="8">
    <source>
        <dbReference type="ARBA" id="ARBA00023239"/>
    </source>
</evidence>
<keyword evidence="7" id="KW-0520">NAD</keyword>
<protein>
    <recommendedName>
        <fullName evidence="5">UDP-glucuronate decarboxylase</fullName>
        <ecNumber evidence="5">4.1.1.35</ecNumber>
    </recommendedName>
</protein>
<comment type="similarity">
    <text evidence="4">Belongs to the NAD(P)-dependent epimerase/dehydratase family. UDP-glucuronic acid decarboxylase subfamily.</text>
</comment>
<comment type="cofactor">
    <cofactor evidence="1">
        <name>NAD(+)</name>
        <dbReference type="ChEBI" id="CHEBI:57540"/>
    </cofactor>
</comment>
<organism evidence="12 13">
    <name type="scientific">Abeliophyllum distichum</name>
    <dbReference type="NCBI Taxonomy" id="126358"/>
    <lineage>
        <taxon>Eukaryota</taxon>
        <taxon>Viridiplantae</taxon>
        <taxon>Streptophyta</taxon>
        <taxon>Embryophyta</taxon>
        <taxon>Tracheophyta</taxon>
        <taxon>Spermatophyta</taxon>
        <taxon>Magnoliopsida</taxon>
        <taxon>eudicotyledons</taxon>
        <taxon>Gunneridae</taxon>
        <taxon>Pentapetalae</taxon>
        <taxon>asterids</taxon>
        <taxon>lamiids</taxon>
        <taxon>Lamiales</taxon>
        <taxon>Oleaceae</taxon>
        <taxon>Forsythieae</taxon>
        <taxon>Abeliophyllum</taxon>
    </lineage>
</organism>
<dbReference type="EC" id="4.1.1.35" evidence="5"/>
<dbReference type="PANTHER" id="PTHR43078">
    <property type="entry name" value="UDP-GLUCURONIC ACID DECARBOXYLASE-RELATED"/>
    <property type="match status" value="1"/>
</dbReference>
<sequence>MGTLNMLGLAKRIGARFLLTSTSEVYGDPLEHPQKETYWGHVNPIGVRSCYDEGKRTAETLTMDYHRGDGVEVRIARIFNTYGPRMCLDDGRVVSNFVSQAIRKQPMTVYGDGKQTRSFQYVSDLVDGLVALMESEHIGPFNLGNPGEFTMLELAEVVKETIDSSATIEFKQNTADDPHKRKPDISKAKDLLNWEPKISLREGLPLMNRKNPSKGNDGTKKKKILELEDEKLKTKDENERVDNSSNVVRKSWSCTRPGDFISPAGSTRYLLGDKAFFDVLSDFDPVLKLVHDEPSKSKADKTDESCDGKPTSLPVSPEQEVVLRVSLHCRGCERKMRKHISRMEGVKSFNIDFAAKKVTVIGDVTPLGVLASISKVKNAQLWPPTLSSSLSPLNFTTPEFDNYKGAAGA</sequence>
<dbReference type="PANTHER" id="PTHR43078:SF22">
    <property type="entry name" value="UDP-GLUCURONIC ACID DECARBOXYLASE 1"/>
    <property type="match status" value="1"/>
</dbReference>
<evidence type="ECO:0000256" key="4">
    <source>
        <dbReference type="ARBA" id="ARBA00007505"/>
    </source>
</evidence>
<feature type="region of interest" description="Disordered" evidence="10">
    <location>
        <begin position="205"/>
        <end position="224"/>
    </location>
</feature>
<dbReference type="Pfam" id="PF00403">
    <property type="entry name" value="HMA"/>
    <property type="match status" value="1"/>
</dbReference>
<dbReference type="SUPFAM" id="SSF51735">
    <property type="entry name" value="NAD(P)-binding Rossmann-fold domains"/>
    <property type="match status" value="1"/>
</dbReference>
<dbReference type="InterPro" id="IPR016040">
    <property type="entry name" value="NAD(P)-bd_dom"/>
</dbReference>
<dbReference type="GO" id="GO:0016020">
    <property type="term" value="C:membrane"/>
    <property type="evidence" value="ECO:0007669"/>
    <property type="project" value="UniProtKB-SubCell"/>
</dbReference>
<dbReference type="FunFam" id="3.40.50.720:FF:000044">
    <property type="entry name" value="UDP-glucuronic acid decarboxylase 1"/>
    <property type="match status" value="1"/>
</dbReference>
<evidence type="ECO:0000256" key="3">
    <source>
        <dbReference type="ARBA" id="ARBA00005100"/>
    </source>
</evidence>
<dbReference type="AlphaFoldDB" id="A0ABD1VAU2"/>
<name>A0ABD1VAU2_9LAMI</name>
<feature type="domain" description="HMA" evidence="11">
    <location>
        <begin position="318"/>
        <end position="384"/>
    </location>
</feature>
<evidence type="ECO:0000256" key="9">
    <source>
        <dbReference type="ARBA" id="ARBA00025005"/>
    </source>
</evidence>
<feature type="region of interest" description="Disordered" evidence="10">
    <location>
        <begin position="293"/>
        <end position="314"/>
    </location>
</feature>
<dbReference type="GO" id="GO:0009626">
    <property type="term" value="P:plant-type hypersensitive response"/>
    <property type="evidence" value="ECO:0007669"/>
    <property type="project" value="UniProtKB-KW"/>
</dbReference>
<evidence type="ECO:0000256" key="5">
    <source>
        <dbReference type="ARBA" id="ARBA00012290"/>
    </source>
</evidence>
<evidence type="ECO:0000256" key="6">
    <source>
        <dbReference type="ARBA" id="ARBA00022793"/>
    </source>
</evidence>
<evidence type="ECO:0000256" key="2">
    <source>
        <dbReference type="ARBA" id="ARBA00004170"/>
    </source>
</evidence>
<dbReference type="Gene3D" id="3.40.50.720">
    <property type="entry name" value="NAD(P)-binding Rossmann-like Domain"/>
    <property type="match status" value="1"/>
</dbReference>